<dbReference type="EMBL" id="FNBU01000012">
    <property type="protein sequence ID" value="SDF49225.1"/>
    <property type="molecule type" value="Genomic_DNA"/>
</dbReference>
<dbReference type="CDD" id="cd02440">
    <property type="entry name" value="AdoMet_MTases"/>
    <property type="match status" value="1"/>
</dbReference>
<dbReference type="PANTHER" id="PTHR43591">
    <property type="entry name" value="METHYLTRANSFERASE"/>
    <property type="match status" value="1"/>
</dbReference>
<dbReference type="GO" id="GO:0032259">
    <property type="term" value="P:methylation"/>
    <property type="evidence" value="ECO:0007669"/>
    <property type="project" value="UniProtKB-KW"/>
</dbReference>
<sequence>MNYFQELAAKYDAWFQTPHGQYVYRYEREMILDLAEVQKNMHVADVGCGTGIYTNEFCAAGARVVGIDISPEMLAIAAEKNKAWGNRVSFVTADAAALPFPDNAFDMVVSITAMEFFEEPRLCLHEMYRILRPGGRMIVATLGNLSLWSIERRIKTWFKRTIFSHTRFYSIRDIARLLDPITISDWRGGIFIPPFAPSALIRRPDKLERWGQKWIPALGTFLVVRVDKK</sequence>
<dbReference type="STRING" id="1123285.SAMN05660235_01791"/>
<evidence type="ECO:0000259" key="1">
    <source>
        <dbReference type="Pfam" id="PF08241"/>
    </source>
</evidence>
<dbReference type="GO" id="GO:0008757">
    <property type="term" value="F:S-adenosylmethionine-dependent methyltransferase activity"/>
    <property type="evidence" value="ECO:0007669"/>
    <property type="project" value="InterPro"/>
</dbReference>
<dbReference type="Gene3D" id="3.40.50.150">
    <property type="entry name" value="Vaccinia Virus protein VP39"/>
    <property type="match status" value="1"/>
</dbReference>
<dbReference type="InterPro" id="IPR029063">
    <property type="entry name" value="SAM-dependent_MTases_sf"/>
</dbReference>
<keyword evidence="2" id="KW-0808">Transferase</keyword>
<evidence type="ECO:0000313" key="3">
    <source>
        <dbReference type="Proteomes" id="UP000243333"/>
    </source>
</evidence>
<reference evidence="3" key="1">
    <citation type="submission" date="2016-10" db="EMBL/GenBank/DDBJ databases">
        <authorList>
            <person name="Varghese N."/>
            <person name="Submissions S."/>
        </authorList>
    </citation>
    <scope>NUCLEOTIDE SEQUENCE [LARGE SCALE GENOMIC DNA]</scope>
    <source>
        <strain evidence="3">DSM 23256</strain>
    </source>
</reference>
<organism evidence="2 3">
    <name type="scientific">Sporolituus thermophilus DSM 23256</name>
    <dbReference type="NCBI Taxonomy" id="1123285"/>
    <lineage>
        <taxon>Bacteria</taxon>
        <taxon>Bacillati</taxon>
        <taxon>Bacillota</taxon>
        <taxon>Negativicutes</taxon>
        <taxon>Selenomonadales</taxon>
        <taxon>Sporomusaceae</taxon>
        <taxon>Sporolituus</taxon>
    </lineage>
</organism>
<dbReference type="Proteomes" id="UP000243333">
    <property type="component" value="Unassembled WGS sequence"/>
</dbReference>
<dbReference type="AlphaFoldDB" id="A0A1G7LIB4"/>
<dbReference type="PANTHER" id="PTHR43591:SF24">
    <property type="entry name" value="2-METHOXY-6-POLYPRENYL-1,4-BENZOQUINOL METHYLASE, MITOCHONDRIAL"/>
    <property type="match status" value="1"/>
</dbReference>
<gene>
    <name evidence="2" type="ORF">SAMN05660235_01791</name>
</gene>
<evidence type="ECO:0000313" key="2">
    <source>
        <dbReference type="EMBL" id="SDF49225.1"/>
    </source>
</evidence>
<feature type="domain" description="Methyltransferase type 11" evidence="1">
    <location>
        <begin position="45"/>
        <end position="139"/>
    </location>
</feature>
<dbReference type="SUPFAM" id="SSF53335">
    <property type="entry name" value="S-adenosyl-L-methionine-dependent methyltransferases"/>
    <property type="match status" value="1"/>
</dbReference>
<proteinExistence type="predicted"/>
<dbReference type="InterPro" id="IPR013216">
    <property type="entry name" value="Methyltransf_11"/>
</dbReference>
<protein>
    <submittedName>
        <fullName evidence="2">Methyltransferase domain-containing protein</fullName>
    </submittedName>
</protein>
<name>A0A1G7LIB4_9FIRM</name>
<dbReference type="RefSeq" id="WP_093690076.1">
    <property type="nucleotide sequence ID" value="NZ_FNBU01000012.1"/>
</dbReference>
<accession>A0A1G7LIB4</accession>
<keyword evidence="3" id="KW-1185">Reference proteome</keyword>
<keyword evidence="2" id="KW-0489">Methyltransferase</keyword>
<dbReference type="Pfam" id="PF08241">
    <property type="entry name" value="Methyltransf_11"/>
    <property type="match status" value="1"/>
</dbReference>
<dbReference type="OrthoDB" id="9772751at2"/>